<dbReference type="RefSeq" id="WP_133574772.1">
    <property type="nucleotide sequence ID" value="NZ_SNYC01000003.1"/>
</dbReference>
<dbReference type="OrthoDB" id="488984at2"/>
<name>A0A4V3D1M2_9SPHI</name>
<protein>
    <submittedName>
        <fullName evidence="1">Uncharacterized protein</fullName>
    </submittedName>
</protein>
<evidence type="ECO:0000313" key="2">
    <source>
        <dbReference type="Proteomes" id="UP000295620"/>
    </source>
</evidence>
<reference evidence="1 2" key="1">
    <citation type="submission" date="2019-03" db="EMBL/GenBank/DDBJ databases">
        <title>Genomic Encyclopedia of Archaeal and Bacterial Type Strains, Phase II (KMG-II): from individual species to whole genera.</title>
        <authorList>
            <person name="Goeker M."/>
        </authorList>
    </citation>
    <scope>NUCLEOTIDE SEQUENCE [LARGE SCALE GENOMIC DNA]</scope>
    <source>
        <strain evidence="1 2">DSM 19035</strain>
    </source>
</reference>
<organism evidence="1 2">
    <name type="scientific">Pedobacter metabolipauper</name>
    <dbReference type="NCBI Taxonomy" id="425513"/>
    <lineage>
        <taxon>Bacteria</taxon>
        <taxon>Pseudomonadati</taxon>
        <taxon>Bacteroidota</taxon>
        <taxon>Sphingobacteriia</taxon>
        <taxon>Sphingobacteriales</taxon>
        <taxon>Sphingobacteriaceae</taxon>
        <taxon>Pedobacter</taxon>
    </lineage>
</organism>
<gene>
    <name evidence="1" type="ORF">ATK78_0851</name>
</gene>
<comment type="caution">
    <text evidence="1">The sequence shown here is derived from an EMBL/GenBank/DDBJ whole genome shotgun (WGS) entry which is preliminary data.</text>
</comment>
<keyword evidence="2" id="KW-1185">Reference proteome</keyword>
<accession>A0A4V3D1M2</accession>
<sequence length="83" mass="9768">MENTISITFGRPKYGWLLVDFRHRDFDLEFDASDALNNPVKELFNTIIGLDDNETKRVTWWCEPGAYFFDIFRTGKNFTLIIA</sequence>
<dbReference type="EMBL" id="SNYC01000003">
    <property type="protein sequence ID" value="TDQ11723.1"/>
    <property type="molecule type" value="Genomic_DNA"/>
</dbReference>
<proteinExistence type="predicted"/>
<dbReference type="Proteomes" id="UP000295620">
    <property type="component" value="Unassembled WGS sequence"/>
</dbReference>
<evidence type="ECO:0000313" key="1">
    <source>
        <dbReference type="EMBL" id="TDQ11723.1"/>
    </source>
</evidence>
<dbReference type="AlphaFoldDB" id="A0A4V3D1M2"/>